<dbReference type="Gene3D" id="3.40.50.720">
    <property type="entry name" value="NAD(P)-binding Rossmann-like Domain"/>
    <property type="match status" value="1"/>
</dbReference>
<dbReference type="InterPro" id="IPR002347">
    <property type="entry name" value="SDR_fam"/>
</dbReference>
<keyword evidence="2" id="KW-0560">Oxidoreductase</keyword>
<dbReference type="AlphaFoldDB" id="A0AAX4HD77"/>
<dbReference type="PRINTS" id="PR00080">
    <property type="entry name" value="SDRFAMILY"/>
</dbReference>
<evidence type="ECO:0000313" key="4">
    <source>
        <dbReference type="EMBL" id="WPK26326.1"/>
    </source>
</evidence>
<gene>
    <name evidence="4" type="ORF">PUMCH_003677</name>
</gene>
<evidence type="ECO:0000313" key="5">
    <source>
        <dbReference type="Proteomes" id="UP001338582"/>
    </source>
</evidence>
<dbReference type="PANTHER" id="PTHR24322">
    <property type="entry name" value="PKSB"/>
    <property type="match status" value="1"/>
</dbReference>
<evidence type="ECO:0000256" key="2">
    <source>
        <dbReference type="ARBA" id="ARBA00023002"/>
    </source>
</evidence>
<organism evidence="4 5">
    <name type="scientific">Australozyma saopauloensis</name>
    <dbReference type="NCBI Taxonomy" id="291208"/>
    <lineage>
        <taxon>Eukaryota</taxon>
        <taxon>Fungi</taxon>
        <taxon>Dikarya</taxon>
        <taxon>Ascomycota</taxon>
        <taxon>Saccharomycotina</taxon>
        <taxon>Pichiomycetes</taxon>
        <taxon>Metschnikowiaceae</taxon>
        <taxon>Australozyma</taxon>
    </lineage>
</organism>
<dbReference type="PANTHER" id="PTHR24322:SF736">
    <property type="entry name" value="RETINOL DEHYDROGENASE 10"/>
    <property type="match status" value="1"/>
</dbReference>
<evidence type="ECO:0000256" key="1">
    <source>
        <dbReference type="ARBA" id="ARBA00006484"/>
    </source>
</evidence>
<dbReference type="InterPro" id="IPR036291">
    <property type="entry name" value="NAD(P)-bd_dom_sf"/>
</dbReference>
<keyword evidence="5" id="KW-1185">Reference proteome</keyword>
<dbReference type="SUPFAM" id="SSF51735">
    <property type="entry name" value="NAD(P)-binding Rossmann-fold domains"/>
    <property type="match status" value="1"/>
</dbReference>
<proteinExistence type="inferred from homology"/>
<sequence>MLCDKVKFVECDLASPEALSMSLDHIYSSLDGRNLSVVVNNAGIRGSGSVLNVSDSTIRKVFEVNFFAPIHIMREVTSRHLQIPSDKRLSLVNVSSILGTLGPKNLLAYSASKAASIQAHECFAEEMRPFDNITTLLVLPGQLTTEMFRDVSPSRLFFAPLVDHKRLAQQIVQKIAAGEEGVLCEPFYANFLPFVKVMPIYFQRLARWISQMDEKIGDEAQ</sequence>
<evidence type="ECO:0000256" key="3">
    <source>
        <dbReference type="RuleBase" id="RU000363"/>
    </source>
</evidence>
<reference evidence="4 5" key="1">
    <citation type="submission" date="2023-10" db="EMBL/GenBank/DDBJ databases">
        <title>Draft Genome Sequence of Candida saopaulonensis from a very Premature Infant with Sepsis.</title>
        <authorList>
            <person name="Ning Y."/>
            <person name="Dai R."/>
            <person name="Xiao M."/>
            <person name="Xu Y."/>
            <person name="Yan Q."/>
            <person name="Zhang L."/>
        </authorList>
    </citation>
    <scope>NUCLEOTIDE SEQUENCE [LARGE SCALE GENOMIC DNA]</scope>
    <source>
        <strain evidence="4 5">19XY460</strain>
    </source>
</reference>
<dbReference type="Pfam" id="PF00106">
    <property type="entry name" value="adh_short"/>
    <property type="match status" value="1"/>
</dbReference>
<comment type="similarity">
    <text evidence="1 3">Belongs to the short-chain dehydrogenases/reductases (SDR) family.</text>
</comment>
<dbReference type="KEGG" id="asau:88174740"/>
<dbReference type="Proteomes" id="UP001338582">
    <property type="component" value="Chromosome 4"/>
</dbReference>
<dbReference type="GO" id="GO:0016616">
    <property type="term" value="F:oxidoreductase activity, acting on the CH-OH group of donors, NAD or NADP as acceptor"/>
    <property type="evidence" value="ECO:0007669"/>
    <property type="project" value="TreeGrafter"/>
</dbReference>
<dbReference type="RefSeq" id="XP_062878707.1">
    <property type="nucleotide sequence ID" value="XM_063022637.1"/>
</dbReference>
<dbReference type="PRINTS" id="PR00081">
    <property type="entry name" value="GDHRDH"/>
</dbReference>
<dbReference type="GeneID" id="88174740"/>
<name>A0AAX4HD77_9ASCO</name>
<protein>
    <recommendedName>
        <fullName evidence="6">Oxidoreductase</fullName>
    </recommendedName>
</protein>
<dbReference type="EMBL" id="CP138897">
    <property type="protein sequence ID" value="WPK26326.1"/>
    <property type="molecule type" value="Genomic_DNA"/>
</dbReference>
<accession>A0AAX4HD77</accession>
<evidence type="ECO:0008006" key="6">
    <source>
        <dbReference type="Google" id="ProtNLM"/>
    </source>
</evidence>